<gene>
    <name evidence="4" type="ORF">SNAT2548_LOCUS4879</name>
</gene>
<dbReference type="OrthoDB" id="10492199at2759"/>
<evidence type="ECO:0000256" key="1">
    <source>
        <dbReference type="SAM" id="MobiDB-lite"/>
    </source>
</evidence>
<dbReference type="InterPro" id="IPR015940">
    <property type="entry name" value="UBA"/>
</dbReference>
<keyword evidence="5" id="KW-1185">Reference proteome</keyword>
<keyword evidence="2" id="KW-1133">Transmembrane helix</keyword>
<dbReference type="EMBL" id="CAJNDS010000302">
    <property type="protein sequence ID" value="CAE7041352.1"/>
    <property type="molecule type" value="Genomic_DNA"/>
</dbReference>
<reference evidence="4" key="1">
    <citation type="submission" date="2021-02" db="EMBL/GenBank/DDBJ databases">
        <authorList>
            <person name="Dougan E. K."/>
            <person name="Rhodes N."/>
            <person name="Thang M."/>
            <person name="Chan C."/>
        </authorList>
    </citation>
    <scope>NUCLEOTIDE SEQUENCE</scope>
</reference>
<dbReference type="Gene3D" id="1.10.8.10">
    <property type="entry name" value="DNA helicase RuvA subunit, C-terminal domain"/>
    <property type="match status" value="1"/>
</dbReference>
<feature type="domain" description="UBA" evidence="3">
    <location>
        <begin position="176"/>
        <end position="215"/>
    </location>
</feature>
<evidence type="ECO:0000256" key="2">
    <source>
        <dbReference type="SAM" id="Phobius"/>
    </source>
</evidence>
<proteinExistence type="predicted"/>
<dbReference type="Proteomes" id="UP000604046">
    <property type="component" value="Unassembled WGS sequence"/>
</dbReference>
<dbReference type="SMART" id="SM00165">
    <property type="entry name" value="UBA"/>
    <property type="match status" value="1"/>
</dbReference>
<accession>A0A812IJ80</accession>
<sequence>MVISVVDVAISAAVDGTVLVDLDLATGQEGLKMLEEAFQRQLAEAASPLRSSSFGQSYLQSVEISSLSEEGSRQVWPLPSNDGDGDVLASLLDYREWEDWLSSQSFVVQVAILGGASVVIVLCCLAICKKVCCFKKNEPERAALTGSRDAAAMPTLPASWATPSPTSIGNGMLAASLDQAMEQMLAMGFSFEASKVALEANRWDVSRASAAILENPQPHLDVQVESATDSEISVQMPPSPNRR</sequence>
<evidence type="ECO:0000313" key="4">
    <source>
        <dbReference type="EMBL" id="CAE7041352.1"/>
    </source>
</evidence>
<protein>
    <recommendedName>
        <fullName evidence="3">UBA domain-containing protein</fullName>
    </recommendedName>
</protein>
<evidence type="ECO:0000313" key="5">
    <source>
        <dbReference type="Proteomes" id="UP000604046"/>
    </source>
</evidence>
<feature type="transmembrane region" description="Helical" evidence="2">
    <location>
        <begin position="106"/>
        <end position="128"/>
    </location>
</feature>
<organism evidence="4 5">
    <name type="scientific">Symbiodinium natans</name>
    <dbReference type="NCBI Taxonomy" id="878477"/>
    <lineage>
        <taxon>Eukaryota</taxon>
        <taxon>Sar</taxon>
        <taxon>Alveolata</taxon>
        <taxon>Dinophyceae</taxon>
        <taxon>Suessiales</taxon>
        <taxon>Symbiodiniaceae</taxon>
        <taxon>Symbiodinium</taxon>
    </lineage>
</organism>
<keyword evidence="2" id="KW-0472">Membrane</keyword>
<evidence type="ECO:0000259" key="3">
    <source>
        <dbReference type="PROSITE" id="PS50030"/>
    </source>
</evidence>
<keyword evidence="2" id="KW-0812">Transmembrane</keyword>
<dbReference type="SUPFAM" id="SSF46934">
    <property type="entry name" value="UBA-like"/>
    <property type="match status" value="1"/>
</dbReference>
<dbReference type="PROSITE" id="PS50030">
    <property type="entry name" value="UBA"/>
    <property type="match status" value="1"/>
</dbReference>
<feature type="region of interest" description="Disordered" evidence="1">
    <location>
        <begin position="220"/>
        <end position="243"/>
    </location>
</feature>
<dbReference type="AlphaFoldDB" id="A0A812IJ80"/>
<name>A0A812IJ80_9DINO</name>
<dbReference type="InterPro" id="IPR009060">
    <property type="entry name" value="UBA-like_sf"/>
</dbReference>
<comment type="caution">
    <text evidence="4">The sequence shown here is derived from an EMBL/GenBank/DDBJ whole genome shotgun (WGS) entry which is preliminary data.</text>
</comment>